<evidence type="ECO:0000313" key="1">
    <source>
        <dbReference type="EMBL" id="QBM88843.1"/>
    </source>
</evidence>
<dbReference type="EMBL" id="CP034458">
    <property type="protein sequence ID" value="QBM88843.1"/>
    <property type="molecule type" value="Genomic_DNA"/>
</dbReference>
<dbReference type="Proteomes" id="UP000292447">
    <property type="component" value="Chromosome III"/>
</dbReference>
<gene>
    <name evidence="1" type="ORF">METSCH_C08240</name>
</gene>
<protein>
    <submittedName>
        <fullName evidence="1">Uncharacterized protein</fullName>
    </submittedName>
</protein>
<keyword evidence="2" id="KW-1185">Reference proteome</keyword>
<accession>A0A4V1AED6</accession>
<evidence type="ECO:0000313" key="2">
    <source>
        <dbReference type="Proteomes" id="UP000292447"/>
    </source>
</evidence>
<name>A0A4V1AED6_9ASCO</name>
<reference evidence="2" key="1">
    <citation type="submission" date="2019-03" db="EMBL/GenBank/DDBJ databases">
        <title>Snf2 controls pulcherriminic acid biosynthesis and connects pigmentation and antifungal activity of the yeast Metschnikowia pulcherrima.</title>
        <authorList>
            <person name="Gore-Lloyd D."/>
            <person name="Sumann I."/>
            <person name="Brachmann A.O."/>
            <person name="Schneeberger K."/>
            <person name="Ortiz-Merino R.A."/>
            <person name="Moreno-Beltran M."/>
            <person name="Schlaefli M."/>
            <person name="Kirner P."/>
            <person name="Santos Kron A."/>
            <person name="Wolfe K.H."/>
            <person name="Piel J."/>
            <person name="Ahrens C.H."/>
            <person name="Henk D."/>
            <person name="Freimoser F.M."/>
        </authorList>
    </citation>
    <scope>NUCLEOTIDE SEQUENCE [LARGE SCALE GENOMIC DNA]</scope>
    <source>
        <strain evidence="2">APC 1.2</strain>
    </source>
</reference>
<sequence length="158" mass="17865">MAAAKAHYFRYIALWKTETSQSQHLYAGRGIASQKAQSNPSGRVNNGYTYRSPFMTKPVSGFSERLLNKEIRLPIIDRIHSGRDSRLEVKHLKCKLSLSQKGTNFWTLSALCRRPGVGVQSLVGAKISSRVRVKIARDRHIHMRCEKTAHSPTTVYNP</sequence>
<organism evidence="1 2">
    <name type="scientific">Metschnikowia aff. pulcherrima</name>
    <dbReference type="NCBI Taxonomy" id="2163413"/>
    <lineage>
        <taxon>Eukaryota</taxon>
        <taxon>Fungi</taxon>
        <taxon>Dikarya</taxon>
        <taxon>Ascomycota</taxon>
        <taxon>Saccharomycotina</taxon>
        <taxon>Pichiomycetes</taxon>
        <taxon>Metschnikowiaceae</taxon>
        <taxon>Metschnikowia</taxon>
    </lineage>
</organism>
<proteinExistence type="predicted"/>
<dbReference type="AlphaFoldDB" id="A0A4V1AED6"/>